<dbReference type="SUPFAM" id="SSF48008">
    <property type="entry name" value="GntR ligand-binding domain-like"/>
    <property type="match status" value="1"/>
</dbReference>
<evidence type="ECO:0000256" key="4">
    <source>
        <dbReference type="ARBA" id="ARBA00023163"/>
    </source>
</evidence>
<sequence>MSDQQYSPLRVERSRAERQSRTGSSPRVVKERLPGRAKQLAEGLKQAIIEGDIRPGAKLESERVLGQRFQASRATVREAISELRGAGLVQTHHGGGSRCLNLLEPYFQDDNEAISEPGLALQQQVLEMREMLEGEAAYYCATRASDEELEALAQEYARMGQSNAGANTLRQAKVDLGFHMRIAEQSHHLLVLSLSQLLYTRYFNAIYGVLSQTFKKKGRYPEHIGAQHRHIFQAIMDRDADAARQAAREHIAYTRGLLLS</sequence>
<keyword evidence="4" id="KW-0804">Transcription</keyword>
<keyword evidence="3" id="KW-0238">DNA-binding</keyword>
<dbReference type="Gene3D" id="1.10.10.10">
    <property type="entry name" value="Winged helix-like DNA-binding domain superfamily/Winged helix DNA-binding domain"/>
    <property type="match status" value="1"/>
</dbReference>
<dbReference type="Pfam" id="PF00392">
    <property type="entry name" value="GntR"/>
    <property type="match status" value="1"/>
</dbReference>
<dbReference type="PANTHER" id="PTHR43537">
    <property type="entry name" value="TRANSCRIPTIONAL REGULATOR, GNTR FAMILY"/>
    <property type="match status" value="1"/>
</dbReference>
<feature type="region of interest" description="Disordered" evidence="7">
    <location>
        <begin position="1"/>
        <end position="30"/>
    </location>
</feature>
<evidence type="ECO:0000259" key="8">
    <source>
        <dbReference type="PROSITE" id="PS50949"/>
    </source>
</evidence>
<accession>A0A369WL61</accession>
<evidence type="ECO:0000256" key="7">
    <source>
        <dbReference type="SAM" id="MobiDB-lite"/>
    </source>
</evidence>
<dbReference type="InterPro" id="IPR008920">
    <property type="entry name" value="TF_FadR/GntR_C"/>
</dbReference>
<gene>
    <name evidence="9" type="ORF">DV711_09605</name>
</gene>
<dbReference type="RefSeq" id="WP_114695451.1">
    <property type="nucleotide sequence ID" value="NZ_QQOH01000002.1"/>
</dbReference>
<dbReference type="GO" id="GO:0003677">
    <property type="term" value="F:DNA binding"/>
    <property type="evidence" value="ECO:0007669"/>
    <property type="project" value="UniProtKB-KW"/>
</dbReference>
<dbReference type="SMART" id="SM00895">
    <property type="entry name" value="FCD"/>
    <property type="match status" value="1"/>
</dbReference>
<dbReference type="OrthoDB" id="5450856at2"/>
<organism evidence="9 10">
    <name type="scientific">Motiliproteus coralliicola</name>
    <dbReference type="NCBI Taxonomy" id="2283196"/>
    <lineage>
        <taxon>Bacteria</taxon>
        <taxon>Pseudomonadati</taxon>
        <taxon>Pseudomonadota</taxon>
        <taxon>Gammaproteobacteria</taxon>
        <taxon>Oceanospirillales</taxon>
        <taxon>Oceanospirillaceae</taxon>
        <taxon>Motiliproteus</taxon>
    </lineage>
</organism>
<comment type="function">
    <text evidence="5">Transcriptional repressor for the pyruvate dehydrogenase complex genes aceEF and lpd.</text>
</comment>
<dbReference type="Pfam" id="PF07729">
    <property type="entry name" value="FCD"/>
    <property type="match status" value="1"/>
</dbReference>
<dbReference type="InterPro" id="IPR036388">
    <property type="entry name" value="WH-like_DNA-bd_sf"/>
</dbReference>
<dbReference type="SMART" id="SM00345">
    <property type="entry name" value="HTH_GNTR"/>
    <property type="match status" value="1"/>
</dbReference>
<dbReference type="InterPro" id="IPR036390">
    <property type="entry name" value="WH_DNA-bd_sf"/>
</dbReference>
<dbReference type="GO" id="GO:0003700">
    <property type="term" value="F:DNA-binding transcription factor activity"/>
    <property type="evidence" value="ECO:0007669"/>
    <property type="project" value="InterPro"/>
</dbReference>
<dbReference type="Proteomes" id="UP000253769">
    <property type="component" value="Unassembled WGS sequence"/>
</dbReference>
<dbReference type="EMBL" id="QQOH01000002">
    <property type="protein sequence ID" value="RDE22818.1"/>
    <property type="molecule type" value="Genomic_DNA"/>
</dbReference>
<dbReference type="CDD" id="cd07377">
    <property type="entry name" value="WHTH_GntR"/>
    <property type="match status" value="1"/>
</dbReference>
<evidence type="ECO:0000256" key="6">
    <source>
        <dbReference type="ARBA" id="ARBA00039592"/>
    </source>
</evidence>
<reference evidence="9 10" key="1">
    <citation type="submission" date="2018-07" db="EMBL/GenBank/DDBJ databases">
        <title>Motiliproteus coralliicola sp. nov., a bacterium isolated from Coral.</title>
        <authorList>
            <person name="Wang G."/>
        </authorList>
    </citation>
    <scope>NUCLEOTIDE SEQUENCE [LARGE SCALE GENOMIC DNA]</scope>
    <source>
        <strain evidence="9 10">C34</strain>
    </source>
</reference>
<dbReference type="SUPFAM" id="SSF46785">
    <property type="entry name" value="Winged helix' DNA-binding domain"/>
    <property type="match status" value="1"/>
</dbReference>
<dbReference type="InterPro" id="IPR011711">
    <property type="entry name" value="GntR_C"/>
</dbReference>
<dbReference type="PANTHER" id="PTHR43537:SF34">
    <property type="entry name" value="PYRUVATE DEHYDROGENASE COMPLEX REPRESSOR"/>
    <property type="match status" value="1"/>
</dbReference>
<keyword evidence="2" id="KW-0805">Transcription regulation</keyword>
<dbReference type="PROSITE" id="PS50949">
    <property type="entry name" value="HTH_GNTR"/>
    <property type="match status" value="1"/>
</dbReference>
<dbReference type="AlphaFoldDB" id="A0A369WL61"/>
<evidence type="ECO:0000313" key="10">
    <source>
        <dbReference type="Proteomes" id="UP000253769"/>
    </source>
</evidence>
<keyword evidence="1" id="KW-0678">Repressor</keyword>
<proteinExistence type="predicted"/>
<evidence type="ECO:0000256" key="2">
    <source>
        <dbReference type="ARBA" id="ARBA00023015"/>
    </source>
</evidence>
<name>A0A369WL61_9GAMM</name>
<evidence type="ECO:0000256" key="3">
    <source>
        <dbReference type="ARBA" id="ARBA00023125"/>
    </source>
</evidence>
<feature type="domain" description="HTH gntR-type" evidence="8">
    <location>
        <begin position="34"/>
        <end position="102"/>
    </location>
</feature>
<dbReference type="PRINTS" id="PR00035">
    <property type="entry name" value="HTHGNTR"/>
</dbReference>
<feature type="compositionally biased region" description="Basic and acidic residues" evidence="7">
    <location>
        <begin position="10"/>
        <end position="20"/>
    </location>
</feature>
<comment type="caution">
    <text evidence="9">The sequence shown here is derived from an EMBL/GenBank/DDBJ whole genome shotgun (WGS) entry which is preliminary data.</text>
</comment>
<dbReference type="Gene3D" id="1.20.120.530">
    <property type="entry name" value="GntR ligand-binding domain-like"/>
    <property type="match status" value="1"/>
</dbReference>
<evidence type="ECO:0000256" key="1">
    <source>
        <dbReference type="ARBA" id="ARBA00022491"/>
    </source>
</evidence>
<keyword evidence="10" id="KW-1185">Reference proteome</keyword>
<evidence type="ECO:0000313" key="9">
    <source>
        <dbReference type="EMBL" id="RDE22818.1"/>
    </source>
</evidence>
<dbReference type="InterPro" id="IPR000524">
    <property type="entry name" value="Tscrpt_reg_HTH_GntR"/>
</dbReference>
<evidence type="ECO:0000256" key="5">
    <source>
        <dbReference type="ARBA" id="ARBA00037357"/>
    </source>
</evidence>
<protein>
    <recommendedName>
        <fullName evidence="6">Pyruvate dehydrogenase complex repressor</fullName>
    </recommendedName>
</protein>